<proteinExistence type="predicted"/>
<protein>
    <submittedName>
        <fullName evidence="1">Uncharacterized protein</fullName>
    </submittedName>
</protein>
<sequence>MKRDFLVTAVFCLSCAAYGQKIQEKVSRKIITTQNQKNMDLSKITDDAVKQAIQALQDGNERWYGFFIENPLMTDDGNPVDFKSFFSNVLGTEKFLSIDKVENEGKDNYGSFQAGKWGTFRTYFKFHKNNEGKFDKLDIGQAK</sequence>
<accession>A0ABT2INM5</accession>
<evidence type="ECO:0000313" key="2">
    <source>
        <dbReference type="Proteomes" id="UP001525566"/>
    </source>
</evidence>
<dbReference type="EMBL" id="JAOAMU010000001">
    <property type="protein sequence ID" value="MCT2560418.1"/>
    <property type="molecule type" value="Genomic_DNA"/>
</dbReference>
<dbReference type="Proteomes" id="UP001525566">
    <property type="component" value="Unassembled WGS sequence"/>
</dbReference>
<name>A0ABT2INM5_9FLAO</name>
<comment type="caution">
    <text evidence="1">The sequence shown here is derived from an EMBL/GenBank/DDBJ whole genome shotgun (WGS) entry which is preliminary data.</text>
</comment>
<dbReference type="RefSeq" id="WP_259835756.1">
    <property type="nucleotide sequence ID" value="NZ_JAOAMU010000001.1"/>
</dbReference>
<keyword evidence="2" id="KW-1185">Reference proteome</keyword>
<reference evidence="1 2" key="1">
    <citation type="submission" date="2022-09" db="EMBL/GenBank/DDBJ databases">
        <title>Chryseobacterium oleae sp.nov., isolated from the inter-root soil of Pyrola calliantha H. Andr. in Tibet.</title>
        <authorList>
            <person name="Li Z."/>
        </authorList>
    </citation>
    <scope>NUCLEOTIDE SEQUENCE [LARGE SCALE GENOMIC DNA]</scope>
    <source>
        <strain evidence="2">pc1-10</strain>
    </source>
</reference>
<organism evidence="1 2">
    <name type="scientific">Chryseobacterium herbae</name>
    <dbReference type="NCBI Taxonomy" id="2976476"/>
    <lineage>
        <taxon>Bacteria</taxon>
        <taxon>Pseudomonadati</taxon>
        <taxon>Bacteroidota</taxon>
        <taxon>Flavobacteriia</taxon>
        <taxon>Flavobacteriales</taxon>
        <taxon>Weeksellaceae</taxon>
        <taxon>Chryseobacterium group</taxon>
        <taxon>Chryseobacterium</taxon>
    </lineage>
</organism>
<evidence type="ECO:0000313" key="1">
    <source>
        <dbReference type="EMBL" id="MCT2560418.1"/>
    </source>
</evidence>
<gene>
    <name evidence="1" type="ORF">N0B48_00810</name>
</gene>